<evidence type="ECO:0000256" key="1">
    <source>
        <dbReference type="ARBA" id="ARBA00022679"/>
    </source>
</evidence>
<reference evidence="4 5" key="1">
    <citation type="submission" date="2020-08" db="EMBL/GenBank/DDBJ databases">
        <title>Genomic Encyclopedia of Type Strains, Phase IV (KMG-IV): sequencing the most valuable type-strain genomes for metagenomic binning, comparative biology and taxonomic classification.</title>
        <authorList>
            <person name="Goeker M."/>
        </authorList>
    </citation>
    <scope>NUCLEOTIDE SEQUENCE [LARGE SCALE GENOMIC DNA]</scope>
    <source>
        <strain evidence="4 5">DSM 23211</strain>
    </source>
</reference>
<dbReference type="GO" id="GO:0016757">
    <property type="term" value="F:glycosyltransferase activity"/>
    <property type="evidence" value="ECO:0007669"/>
    <property type="project" value="InterPro"/>
</dbReference>
<dbReference type="InterPro" id="IPR001296">
    <property type="entry name" value="Glyco_trans_1"/>
</dbReference>
<dbReference type="AlphaFoldDB" id="A0A7W9YPS0"/>
<feature type="domain" description="Glycosyltransferase subfamily 4-like N-terminal" evidence="3">
    <location>
        <begin position="48"/>
        <end position="178"/>
    </location>
</feature>
<dbReference type="Gene3D" id="3.40.50.2000">
    <property type="entry name" value="Glycogen Phosphorylase B"/>
    <property type="match status" value="2"/>
</dbReference>
<gene>
    <name evidence="4" type="ORF">HNQ82_000904</name>
</gene>
<accession>A0A7W9YPS0</accession>
<comment type="caution">
    <text evidence="4">The sequence shown here is derived from an EMBL/GenBank/DDBJ whole genome shotgun (WGS) entry which is preliminary data.</text>
</comment>
<dbReference type="EMBL" id="JACHES010000003">
    <property type="protein sequence ID" value="MBB6176093.1"/>
    <property type="molecule type" value="Genomic_DNA"/>
</dbReference>
<keyword evidence="5" id="KW-1185">Reference proteome</keyword>
<dbReference type="GO" id="GO:0009103">
    <property type="term" value="P:lipopolysaccharide biosynthetic process"/>
    <property type="evidence" value="ECO:0007669"/>
    <property type="project" value="TreeGrafter"/>
</dbReference>
<proteinExistence type="predicted"/>
<sequence>MIVGIDARKLNNSKTGIGYYTENILSELLNLDRKNKYILYMDDDHKGSDKWGCYENVSIKVIGRNIPKNKIFSPIWLNTLLPYHLNKDKVDVLFCPNFFPPLFTKAKRITTIHDLAVFKQPECYPFLYRIYHRMLLLLTIRKNDYILTVSQSSKNDLLETFKHLQERDNIYVTYCAVNKGKFRVKEELDSNFNKEVIEKYGLDSKYILFLGELNKRKNILHILKTFKLMIDEGFSEYKLVLCGKEGYGFDEIISYINENSLENKVIITGYVPEEEIPYLYANASLFFYPSLYEGFGIPPLESMASGVPAVVSNISSLPEVVGDAGIKVPPYDERQSFNSIKKVLEDQNVYRSLRIQSLDQARKFEWSISANLLLKLINKSV</sequence>
<dbReference type="Pfam" id="PF00534">
    <property type="entry name" value="Glycos_transf_1"/>
    <property type="match status" value="1"/>
</dbReference>
<dbReference type="PANTHER" id="PTHR46401">
    <property type="entry name" value="GLYCOSYLTRANSFERASE WBBK-RELATED"/>
    <property type="match status" value="1"/>
</dbReference>
<dbReference type="PANTHER" id="PTHR46401:SF2">
    <property type="entry name" value="GLYCOSYLTRANSFERASE WBBK-RELATED"/>
    <property type="match status" value="1"/>
</dbReference>
<evidence type="ECO:0000313" key="5">
    <source>
        <dbReference type="Proteomes" id="UP000523528"/>
    </source>
</evidence>
<dbReference type="FunFam" id="3.40.50.2000:FF:000119">
    <property type="entry name" value="Glycosyl transferase group 1"/>
    <property type="match status" value="1"/>
</dbReference>
<organism evidence="4 5">
    <name type="scientific">Anoxybacillus tengchongensis</name>
    <dbReference type="NCBI Taxonomy" id="576944"/>
    <lineage>
        <taxon>Bacteria</taxon>
        <taxon>Bacillati</taxon>
        <taxon>Bacillota</taxon>
        <taxon>Bacilli</taxon>
        <taxon>Bacillales</taxon>
        <taxon>Anoxybacillaceae</taxon>
        <taxon>Anoxybacillus</taxon>
    </lineage>
</organism>
<evidence type="ECO:0000259" key="3">
    <source>
        <dbReference type="Pfam" id="PF13439"/>
    </source>
</evidence>
<protein>
    <submittedName>
        <fullName evidence="4">Glycosyltransferase involved in cell wall biosynthesis</fullName>
    </submittedName>
</protein>
<name>A0A7W9YPS0_9BACL</name>
<dbReference type="Pfam" id="PF13439">
    <property type="entry name" value="Glyco_transf_4"/>
    <property type="match status" value="1"/>
</dbReference>
<evidence type="ECO:0000259" key="2">
    <source>
        <dbReference type="Pfam" id="PF00534"/>
    </source>
</evidence>
<dbReference type="CDD" id="cd03809">
    <property type="entry name" value="GT4_MtfB-like"/>
    <property type="match status" value="1"/>
</dbReference>
<evidence type="ECO:0000313" key="4">
    <source>
        <dbReference type="EMBL" id="MBB6176093.1"/>
    </source>
</evidence>
<keyword evidence="1 4" id="KW-0808">Transferase</keyword>
<dbReference type="Proteomes" id="UP000523528">
    <property type="component" value="Unassembled WGS sequence"/>
</dbReference>
<feature type="domain" description="Glycosyl transferase family 1" evidence="2">
    <location>
        <begin position="202"/>
        <end position="354"/>
    </location>
</feature>
<dbReference type="RefSeq" id="WP_183247506.1">
    <property type="nucleotide sequence ID" value="NZ_JACHES010000003.1"/>
</dbReference>
<dbReference type="InterPro" id="IPR028098">
    <property type="entry name" value="Glyco_trans_4-like_N"/>
</dbReference>
<dbReference type="SUPFAM" id="SSF53756">
    <property type="entry name" value="UDP-Glycosyltransferase/glycogen phosphorylase"/>
    <property type="match status" value="1"/>
</dbReference>